<comment type="function">
    <text evidence="3">Plays a central role in 2-thiolation of mcm(5)S(2)U at tRNA wobble positions of tRNA(Lys), tRNA(Glu) and tRNA(Gln). May act by forming a heterodimer with NCS6 that ligates sulfur from thiocarboxylated URM1 onto the uridine of tRNAs at wobble position. Prior mcm(5) tRNA modification by the elongator complex is required for 2-thiolation. May also be involved in protein urmylation.</text>
</comment>
<evidence type="ECO:0000313" key="5">
    <source>
        <dbReference type="Proteomes" id="UP000034112"/>
    </source>
</evidence>
<dbReference type="GO" id="GO:0005829">
    <property type="term" value="C:cytosol"/>
    <property type="evidence" value="ECO:0007669"/>
    <property type="project" value="TreeGrafter"/>
</dbReference>
<dbReference type="Pfam" id="PF10288">
    <property type="entry name" value="CTU2"/>
    <property type="match status" value="1"/>
</dbReference>
<accession>A0A0F9X6P9</accession>
<comment type="similarity">
    <text evidence="3">Belongs to the CTU2/NCS2 family.</text>
</comment>
<dbReference type="PANTHER" id="PTHR20882:SF14">
    <property type="entry name" value="CYTOPLASMIC TRNA 2-THIOLATION PROTEIN 2"/>
    <property type="match status" value="1"/>
</dbReference>
<organism evidence="4 5">
    <name type="scientific">Trichoderma harzianum</name>
    <name type="common">Hypocrea lixii</name>
    <dbReference type="NCBI Taxonomy" id="5544"/>
    <lineage>
        <taxon>Eukaryota</taxon>
        <taxon>Fungi</taxon>
        <taxon>Dikarya</taxon>
        <taxon>Ascomycota</taxon>
        <taxon>Pezizomycotina</taxon>
        <taxon>Sordariomycetes</taxon>
        <taxon>Hypocreomycetidae</taxon>
        <taxon>Hypocreales</taxon>
        <taxon>Hypocreaceae</taxon>
        <taxon>Trichoderma</taxon>
    </lineage>
</organism>
<name>A0A0F9X6P9_TRIHA</name>
<dbReference type="GO" id="GO:0032447">
    <property type="term" value="P:protein urmylation"/>
    <property type="evidence" value="ECO:0007669"/>
    <property type="project" value="UniProtKB-UniRule"/>
</dbReference>
<dbReference type="AlphaFoldDB" id="A0A0F9X6P9"/>
<dbReference type="GO" id="GO:0002143">
    <property type="term" value="P:tRNA wobble position uridine thiolation"/>
    <property type="evidence" value="ECO:0007669"/>
    <property type="project" value="TreeGrafter"/>
</dbReference>
<proteinExistence type="inferred from homology"/>
<dbReference type="GO" id="GO:0000049">
    <property type="term" value="F:tRNA binding"/>
    <property type="evidence" value="ECO:0007669"/>
    <property type="project" value="InterPro"/>
</dbReference>
<evidence type="ECO:0000313" key="4">
    <source>
        <dbReference type="EMBL" id="KKO96512.1"/>
    </source>
</evidence>
<evidence type="ECO:0000256" key="3">
    <source>
        <dbReference type="HAMAP-Rule" id="MF_03054"/>
    </source>
</evidence>
<keyword evidence="1 3" id="KW-0963">Cytoplasm</keyword>
<comment type="pathway">
    <text evidence="3">tRNA modification; 5-methoxycarbonylmethyl-2-thiouridine-tRNA biosynthesis.</text>
</comment>
<dbReference type="HAMAP" id="MF_03054">
    <property type="entry name" value="CTU2"/>
    <property type="match status" value="1"/>
</dbReference>
<dbReference type="PANTHER" id="PTHR20882">
    <property type="entry name" value="CYTOPLASMIC TRNA 2-THIOLATION PROTEIN 2"/>
    <property type="match status" value="1"/>
</dbReference>
<comment type="caution">
    <text evidence="4">The sequence shown here is derived from an EMBL/GenBank/DDBJ whole genome shotgun (WGS) entry which is preliminary data.</text>
</comment>
<dbReference type="Gene3D" id="3.40.50.620">
    <property type="entry name" value="HUPs"/>
    <property type="match status" value="1"/>
</dbReference>
<dbReference type="OMA" id="EGDSTWA"/>
<dbReference type="InterPro" id="IPR019407">
    <property type="entry name" value="CTU2"/>
</dbReference>
<evidence type="ECO:0000256" key="2">
    <source>
        <dbReference type="ARBA" id="ARBA00022694"/>
    </source>
</evidence>
<dbReference type="Proteomes" id="UP000034112">
    <property type="component" value="Unassembled WGS sequence"/>
</dbReference>
<evidence type="ECO:0000256" key="1">
    <source>
        <dbReference type="ARBA" id="ARBA00022490"/>
    </source>
</evidence>
<dbReference type="InterPro" id="IPR014729">
    <property type="entry name" value="Rossmann-like_a/b/a_fold"/>
</dbReference>
<dbReference type="SUPFAM" id="SSF52402">
    <property type="entry name" value="Adenine nucleotide alpha hydrolases-like"/>
    <property type="match status" value="1"/>
</dbReference>
<comment type="subcellular location">
    <subcellularLocation>
        <location evidence="3">Cytoplasm</location>
    </subcellularLocation>
</comment>
<reference evidence="5" key="1">
    <citation type="journal article" date="2015" name="Genome Announc.">
        <title>Draft whole-genome sequence of the biocontrol agent Trichoderma harzianum T6776.</title>
        <authorList>
            <person name="Baroncelli R."/>
            <person name="Piaggeschi G."/>
            <person name="Fiorini L."/>
            <person name="Bertolini E."/>
            <person name="Zapparata A."/>
            <person name="Pe M.E."/>
            <person name="Sarrocco S."/>
            <person name="Vannacci G."/>
        </authorList>
    </citation>
    <scope>NUCLEOTIDE SEQUENCE [LARGE SCALE GENOMIC DNA]</scope>
    <source>
        <strain evidence="5">T6776</strain>
    </source>
</reference>
<dbReference type="EMBL" id="JOKZ01000886">
    <property type="protein sequence ID" value="KKO96512.1"/>
    <property type="molecule type" value="Genomic_DNA"/>
</dbReference>
<dbReference type="GO" id="GO:0016779">
    <property type="term" value="F:nucleotidyltransferase activity"/>
    <property type="evidence" value="ECO:0007669"/>
    <property type="project" value="UniProtKB-UniRule"/>
</dbReference>
<dbReference type="OrthoDB" id="25129at2759"/>
<keyword evidence="2 3" id="KW-0819">tRNA processing</keyword>
<protein>
    <recommendedName>
        <fullName evidence="3">Cytoplasmic tRNA 2-thiolation protein 2</fullName>
    </recommendedName>
</protein>
<dbReference type="GO" id="GO:0016783">
    <property type="term" value="F:sulfurtransferase activity"/>
    <property type="evidence" value="ECO:0007669"/>
    <property type="project" value="TreeGrafter"/>
</dbReference>
<sequence length="394" mass="43317">MAGSQSPSRPCMRCKKPDAAFELRNVATCQDCFIDYVDSKAVKRFTVLQRETRTSTKPEPRRYVAGLSFGPSSTVLTQILDKTAQYHASRKGSSPFEPLIVHIDTDLSARTDSQDTPSQRLLAKYRERFPNVSFECVHLSKVLSVRTIDWTTIPVPEGGNDAERLQLFFSSLPSVTSRADSLRLFIRHLLLDIAIQRSYSALLFGHSTTALAALTLSEVANGRGFAVPWQINDGLFTVCTYRPSADPASTTGEEASQEDAKIQFPIYYPLREILKAEVMTYLGTTPAAVQELIPSADGSSSSVVSHKDQSIEEVMARYFDGVEGPYSGIVTNVVRTAGKLDRLVTEHYCRLCGITLDQEGDSTWAGELGDDLTQDAVNPDTGKLCYGCKRSMGG</sequence>
<gene>
    <name evidence="3" type="primary">NCS2</name>
    <name evidence="3" type="synonym">CTU2</name>
    <name evidence="4" type="ORF">THAR02_11386</name>
</gene>
<dbReference type="UniPathway" id="UPA00988"/>